<sequence length="104" mass="12032">MKNLFEYPPPAEGEETLELLLRRGAVRIERIASNRARTEWYDQDEEEWVVLLEGTAELEIEARQVTLKRGDMLHLPAHCRHRVLSTSDDALWLAVFMRDISAVG</sequence>
<evidence type="ECO:0000313" key="3">
    <source>
        <dbReference type="Proteomes" id="UP001447842"/>
    </source>
</evidence>
<dbReference type="InterPro" id="IPR013096">
    <property type="entry name" value="Cupin_2"/>
</dbReference>
<dbReference type="SUPFAM" id="SSF51182">
    <property type="entry name" value="RmlC-like cupins"/>
    <property type="match status" value="1"/>
</dbReference>
<dbReference type="InterPro" id="IPR014710">
    <property type="entry name" value="RmlC-like_jellyroll"/>
</dbReference>
<accession>A0ABZ3HE77</accession>
<dbReference type="Proteomes" id="UP001447842">
    <property type="component" value="Chromosome"/>
</dbReference>
<proteinExistence type="predicted"/>
<dbReference type="Pfam" id="PF07883">
    <property type="entry name" value="Cupin_2"/>
    <property type="match status" value="1"/>
</dbReference>
<feature type="domain" description="Cupin type-2" evidence="1">
    <location>
        <begin position="40"/>
        <end position="95"/>
    </location>
</feature>
<dbReference type="Gene3D" id="2.60.120.10">
    <property type="entry name" value="Jelly Rolls"/>
    <property type="match status" value="1"/>
</dbReference>
<gene>
    <name evidence="2" type="ORF">WCY31_05070</name>
</gene>
<dbReference type="EMBL" id="CP147920">
    <property type="protein sequence ID" value="XAU16079.1"/>
    <property type="molecule type" value="Genomic_DNA"/>
</dbReference>
<dbReference type="CDD" id="cd06981">
    <property type="entry name" value="cupin_reut_a1446"/>
    <property type="match status" value="1"/>
</dbReference>
<reference evidence="2 3" key="1">
    <citation type="submission" date="2024-03" db="EMBL/GenBank/DDBJ databases">
        <title>Sulfurimonas sp. HSL3-1.</title>
        <authorList>
            <person name="Wang S."/>
        </authorList>
    </citation>
    <scope>NUCLEOTIDE SEQUENCE [LARGE SCALE GENOMIC DNA]</scope>
    <source>
        <strain evidence="2 3">HSL3-1</strain>
    </source>
</reference>
<organism evidence="2 3">
    <name type="scientific">Sulfurimonas diazotrophicus</name>
    <dbReference type="NCBI Taxonomy" id="3131939"/>
    <lineage>
        <taxon>Bacteria</taxon>
        <taxon>Pseudomonadati</taxon>
        <taxon>Campylobacterota</taxon>
        <taxon>Epsilonproteobacteria</taxon>
        <taxon>Campylobacterales</taxon>
        <taxon>Sulfurimonadaceae</taxon>
        <taxon>Sulfurimonas</taxon>
    </lineage>
</organism>
<dbReference type="RefSeq" id="WP_345973448.1">
    <property type="nucleotide sequence ID" value="NZ_CP147920.1"/>
</dbReference>
<keyword evidence="3" id="KW-1185">Reference proteome</keyword>
<name>A0ABZ3HE77_9BACT</name>
<dbReference type="InterPro" id="IPR011051">
    <property type="entry name" value="RmlC_Cupin_sf"/>
</dbReference>
<protein>
    <submittedName>
        <fullName evidence="2">Cupin domain-containing protein</fullName>
    </submittedName>
</protein>
<evidence type="ECO:0000259" key="1">
    <source>
        <dbReference type="Pfam" id="PF07883"/>
    </source>
</evidence>
<evidence type="ECO:0000313" key="2">
    <source>
        <dbReference type="EMBL" id="XAU16079.1"/>
    </source>
</evidence>